<dbReference type="RefSeq" id="XP_022101708.1">
    <property type="nucleotide sequence ID" value="XM_022246016.1"/>
</dbReference>
<dbReference type="GO" id="GO:0016020">
    <property type="term" value="C:membrane"/>
    <property type="evidence" value="ECO:0007669"/>
    <property type="project" value="UniProtKB-SubCell"/>
</dbReference>
<dbReference type="KEGG" id="aplc:110985177"/>
<evidence type="ECO:0000256" key="2">
    <source>
        <dbReference type="SAM" id="MobiDB-lite"/>
    </source>
</evidence>
<feature type="transmembrane region" description="Helical" evidence="3">
    <location>
        <begin position="140"/>
        <end position="159"/>
    </location>
</feature>
<evidence type="ECO:0000259" key="4">
    <source>
        <dbReference type="PROSITE" id="PS50850"/>
    </source>
</evidence>
<keyword evidence="5" id="KW-1185">Reference proteome</keyword>
<feature type="domain" description="Major facilitator superfamily (MFS) profile" evidence="4">
    <location>
        <begin position="12"/>
        <end position="472"/>
    </location>
</feature>
<keyword evidence="3" id="KW-0472">Membrane</keyword>
<dbReference type="PANTHER" id="PTHR11360">
    <property type="entry name" value="MONOCARBOXYLATE TRANSPORTER"/>
    <property type="match status" value="1"/>
</dbReference>
<dbReference type="SUPFAM" id="SSF103473">
    <property type="entry name" value="MFS general substrate transporter"/>
    <property type="match status" value="1"/>
</dbReference>
<dbReference type="Gene3D" id="1.20.1250.20">
    <property type="entry name" value="MFS general substrate transporter like domains"/>
    <property type="match status" value="2"/>
</dbReference>
<feature type="transmembrane region" description="Helical" evidence="3">
    <location>
        <begin position="12"/>
        <end position="33"/>
    </location>
</feature>
<dbReference type="InterPro" id="IPR020846">
    <property type="entry name" value="MFS_dom"/>
</dbReference>
<feature type="transmembrane region" description="Helical" evidence="3">
    <location>
        <begin position="326"/>
        <end position="347"/>
    </location>
</feature>
<feature type="transmembrane region" description="Helical" evidence="3">
    <location>
        <begin position="446"/>
        <end position="469"/>
    </location>
</feature>
<feature type="transmembrane region" description="Helical" evidence="3">
    <location>
        <begin position="53"/>
        <end position="73"/>
    </location>
</feature>
<evidence type="ECO:0000313" key="5">
    <source>
        <dbReference type="Proteomes" id="UP000694845"/>
    </source>
</evidence>
<feature type="transmembrane region" description="Helical" evidence="3">
    <location>
        <begin position="382"/>
        <end position="408"/>
    </location>
</feature>
<evidence type="ECO:0000313" key="6">
    <source>
        <dbReference type="RefSeq" id="XP_022101707.1"/>
    </source>
</evidence>
<sequence>MACCQARCGWWRWLIPWLVFIQFFLSLGFLYNYSILFVSLQSEFHSGSAATGWVGSLSHALICLASPLTLQLGRKLSRRGVVLTGVVTVCAGLFMTSFVPALSYAYLTFGVLTGVGGSFMTNSSLGLLMDWFVGRNFPRYSATVLMGSTCGVLSFSYLLTASINHYGWRGALRVFSGGILVVGAAAGSLLSDPPADECSGAAEQGGSRDQKQRGTDNVVVLEQIRAGGMEETEDSGIQGPPPRDDPGSEDVETEAAAGEGASDAVVSLDEPAVVHAANPPRLFALLKDPEAWLWSVANLLAFLGWAFFNINFASFMKGLRFDDNQIASNIVFFSCGELGGKILLAVIGDRLPFMYLYVVVASCLGGTVTLSLLAVAKTYTAVVVIGVVSGVCRAGVYGVCVAAVAELFHGTYGTGSSLILFLYPVGAGFFVSALLSGGLYDVTGDYLLSLIVIASTFLCASVILVAIPLRRRIRSRGLFCLKETLSTQT</sequence>
<feature type="transmembrane region" description="Helical" evidence="3">
    <location>
        <begin position="420"/>
        <end position="440"/>
    </location>
</feature>
<dbReference type="InterPro" id="IPR036259">
    <property type="entry name" value="MFS_trans_sf"/>
</dbReference>
<dbReference type="PROSITE" id="PS50850">
    <property type="entry name" value="MFS"/>
    <property type="match status" value="1"/>
</dbReference>
<gene>
    <name evidence="6 7" type="primary">LOC110985177</name>
</gene>
<feature type="transmembrane region" description="Helical" evidence="3">
    <location>
        <begin position="291"/>
        <end position="314"/>
    </location>
</feature>
<dbReference type="OMA" id="ASINHYG"/>
<feature type="region of interest" description="Disordered" evidence="2">
    <location>
        <begin position="229"/>
        <end position="256"/>
    </location>
</feature>
<dbReference type="InterPro" id="IPR011701">
    <property type="entry name" value="MFS"/>
</dbReference>
<feature type="region of interest" description="Disordered" evidence="2">
    <location>
        <begin position="193"/>
        <end position="214"/>
    </location>
</feature>
<feature type="transmembrane region" description="Helical" evidence="3">
    <location>
        <begin position="80"/>
        <end position="99"/>
    </location>
</feature>
<dbReference type="GO" id="GO:0008028">
    <property type="term" value="F:monocarboxylic acid transmembrane transporter activity"/>
    <property type="evidence" value="ECO:0007669"/>
    <property type="project" value="TreeGrafter"/>
</dbReference>
<dbReference type="GeneID" id="110985177"/>
<evidence type="ECO:0000313" key="7">
    <source>
        <dbReference type="RefSeq" id="XP_022101708.1"/>
    </source>
</evidence>
<keyword evidence="3" id="KW-0812">Transmembrane</keyword>
<name>A0A8B7Z9R6_ACAPL</name>
<dbReference type="OrthoDB" id="5980446at2759"/>
<feature type="transmembrane region" description="Helical" evidence="3">
    <location>
        <begin position="105"/>
        <end position="128"/>
    </location>
</feature>
<comment type="subcellular location">
    <subcellularLocation>
        <location evidence="1">Membrane</location>
        <topology evidence="1">Multi-pass membrane protein</topology>
    </subcellularLocation>
</comment>
<evidence type="ECO:0000256" key="3">
    <source>
        <dbReference type="SAM" id="Phobius"/>
    </source>
</evidence>
<dbReference type="Pfam" id="PF07690">
    <property type="entry name" value="MFS_1"/>
    <property type="match status" value="1"/>
</dbReference>
<dbReference type="RefSeq" id="XP_022101707.1">
    <property type="nucleotide sequence ID" value="XM_022246015.1"/>
</dbReference>
<keyword evidence="3" id="KW-1133">Transmembrane helix</keyword>
<evidence type="ECO:0000256" key="1">
    <source>
        <dbReference type="ARBA" id="ARBA00004141"/>
    </source>
</evidence>
<protein>
    <submittedName>
        <fullName evidence="6 7">Uncharacterized protein LOC110985177</fullName>
    </submittedName>
</protein>
<organism evidence="5 6">
    <name type="scientific">Acanthaster planci</name>
    <name type="common">Crown-of-thorns starfish</name>
    <dbReference type="NCBI Taxonomy" id="133434"/>
    <lineage>
        <taxon>Eukaryota</taxon>
        <taxon>Metazoa</taxon>
        <taxon>Echinodermata</taxon>
        <taxon>Eleutherozoa</taxon>
        <taxon>Asterozoa</taxon>
        <taxon>Asteroidea</taxon>
        <taxon>Valvatacea</taxon>
        <taxon>Valvatida</taxon>
        <taxon>Acanthasteridae</taxon>
        <taxon>Acanthaster</taxon>
    </lineage>
</organism>
<dbReference type="Proteomes" id="UP000694845">
    <property type="component" value="Unplaced"/>
</dbReference>
<dbReference type="PANTHER" id="PTHR11360:SF172">
    <property type="entry name" value="MAJOR FACILITATOR SUPERFAMILY (MFS) PROFILE DOMAIN-CONTAINING PROTEIN"/>
    <property type="match status" value="1"/>
</dbReference>
<proteinExistence type="predicted"/>
<dbReference type="AlphaFoldDB" id="A0A8B7Z9R6"/>
<reference evidence="6 7" key="1">
    <citation type="submission" date="2025-04" db="UniProtKB">
        <authorList>
            <consortium name="RefSeq"/>
        </authorList>
    </citation>
    <scope>IDENTIFICATION</scope>
</reference>
<accession>A0A8B7Z9R6</accession>
<dbReference type="InterPro" id="IPR050327">
    <property type="entry name" value="Proton-linked_MCT"/>
</dbReference>
<feature type="transmembrane region" description="Helical" evidence="3">
    <location>
        <begin position="354"/>
        <end position="376"/>
    </location>
</feature>